<protein>
    <submittedName>
        <fullName evidence="3">Spore coat protein U domain-containing protein</fullName>
    </submittedName>
</protein>
<keyword evidence="3" id="KW-0946">Virion</keyword>
<feature type="domain" description="Spore coat protein U/FanG" evidence="2">
    <location>
        <begin position="30"/>
        <end position="168"/>
    </location>
</feature>
<dbReference type="AlphaFoldDB" id="A0A7W3U4H2"/>
<dbReference type="EMBL" id="JACHTE010000006">
    <property type="protein sequence ID" value="MBB1088789.1"/>
    <property type="molecule type" value="Genomic_DNA"/>
</dbReference>
<evidence type="ECO:0000313" key="4">
    <source>
        <dbReference type="Proteomes" id="UP000552587"/>
    </source>
</evidence>
<dbReference type="InterPro" id="IPR053167">
    <property type="entry name" value="Spore_coat_component"/>
</dbReference>
<dbReference type="Pfam" id="PF05229">
    <property type="entry name" value="SCPU"/>
    <property type="match status" value="2"/>
</dbReference>
<gene>
    <name evidence="3" type="ORF">H4F99_09830</name>
</gene>
<keyword evidence="1" id="KW-0732">Signal</keyword>
<dbReference type="PANTHER" id="PTHR37089:SF4">
    <property type="entry name" value="EXPORTED PROTEIN"/>
    <property type="match status" value="1"/>
</dbReference>
<accession>A0A7W3U4H2</accession>
<dbReference type="SMART" id="SM00972">
    <property type="entry name" value="SCPU"/>
    <property type="match status" value="2"/>
</dbReference>
<feature type="domain" description="Spore coat protein U/FanG" evidence="2">
    <location>
        <begin position="208"/>
        <end position="339"/>
    </location>
</feature>
<feature type="signal peptide" evidence="1">
    <location>
        <begin position="1"/>
        <end position="34"/>
    </location>
</feature>
<sequence>MNLLKRLWSKTPRLLVLGLIVLLSQLWLVSSAKAATTCSATATNMAFGNVASAGNTDSDATITVTCTTNALFVASYVSACLDIGIGSGGSSAGRRMLNGYSDGLAFEFYEDGSRSRAWGGSAYMPPAYQAQFAYGVYFGGSYTRTFTLYGRIPAQSGLASGNYQSTFSAGHARLSYRYNEVSLFTGGGTYPASCTAGGDGGGTSGSFPFTATANVPDRCELGIASDLDFGNVPGLIASNRDQSSSISLTCTRRTPWQLGLNDGLHANGTQRRMRSGSGQFVRYELYRNAARSQRWGRTLNLDTELGTGSGTAQSITVYGRVPAPQSVPAGSYSDTIVVTVTY</sequence>
<evidence type="ECO:0000259" key="2">
    <source>
        <dbReference type="Pfam" id="PF05229"/>
    </source>
</evidence>
<dbReference type="Proteomes" id="UP000552587">
    <property type="component" value="Unassembled WGS sequence"/>
</dbReference>
<dbReference type="InterPro" id="IPR007893">
    <property type="entry name" value="Spore_coat_U/FanG"/>
</dbReference>
<feature type="chain" id="PRO_5031044620" evidence="1">
    <location>
        <begin position="35"/>
        <end position="342"/>
    </location>
</feature>
<reference evidence="3 4" key="1">
    <citation type="submission" date="2020-07" db="EMBL/GenBank/DDBJ databases">
        <authorList>
            <person name="Xu S."/>
            <person name="Li A."/>
        </authorList>
    </citation>
    <scope>NUCLEOTIDE SEQUENCE [LARGE SCALE GENOMIC DNA]</scope>
    <source>
        <strain evidence="3 4">SG-8</strain>
    </source>
</reference>
<proteinExistence type="predicted"/>
<comment type="caution">
    <text evidence="3">The sequence shown here is derived from an EMBL/GenBank/DDBJ whole genome shotgun (WGS) entry which is preliminary data.</text>
</comment>
<dbReference type="PANTHER" id="PTHR37089">
    <property type="entry name" value="PROTEIN U-RELATED"/>
    <property type="match status" value="1"/>
</dbReference>
<dbReference type="RefSeq" id="WP_182669558.1">
    <property type="nucleotide sequence ID" value="NZ_JACHTE010000006.1"/>
</dbReference>
<evidence type="ECO:0000256" key="1">
    <source>
        <dbReference type="SAM" id="SignalP"/>
    </source>
</evidence>
<keyword evidence="4" id="KW-1185">Reference proteome</keyword>
<evidence type="ECO:0000313" key="3">
    <source>
        <dbReference type="EMBL" id="MBB1088789.1"/>
    </source>
</evidence>
<organism evidence="3 4">
    <name type="scientific">Marilutibacter penaei</name>
    <dbReference type="NCBI Taxonomy" id="2759900"/>
    <lineage>
        <taxon>Bacteria</taxon>
        <taxon>Pseudomonadati</taxon>
        <taxon>Pseudomonadota</taxon>
        <taxon>Gammaproteobacteria</taxon>
        <taxon>Lysobacterales</taxon>
        <taxon>Lysobacteraceae</taxon>
        <taxon>Marilutibacter</taxon>
    </lineage>
</organism>
<name>A0A7W3U4H2_9GAMM</name>
<keyword evidence="3" id="KW-0167">Capsid protein</keyword>